<keyword evidence="1" id="KW-1133">Transmembrane helix</keyword>
<evidence type="ECO:0000256" key="1">
    <source>
        <dbReference type="SAM" id="Phobius"/>
    </source>
</evidence>
<evidence type="ECO:0000313" key="2">
    <source>
        <dbReference type="EMBL" id="JAR94232.1"/>
    </source>
</evidence>
<accession>A0A147BUM4</accession>
<keyword evidence="1" id="KW-0812">Transmembrane</keyword>
<protein>
    <submittedName>
        <fullName evidence="2">Uncharacterized protein</fullName>
    </submittedName>
</protein>
<feature type="transmembrane region" description="Helical" evidence="1">
    <location>
        <begin position="6"/>
        <end position="23"/>
    </location>
</feature>
<proteinExistence type="predicted"/>
<dbReference type="AlphaFoldDB" id="A0A147BUM4"/>
<keyword evidence="1" id="KW-0472">Membrane</keyword>
<feature type="transmembrane region" description="Helical" evidence="1">
    <location>
        <begin position="35"/>
        <end position="58"/>
    </location>
</feature>
<sequence length="134" mass="14466">MGVYHVLCPLLPVLVVLHLVVHLRLIQDESAEAGLLAPLAPCLLILVFFLLFLIVLLLVQVLSLWLLLRLRVLLGALGNLFCLGRAHATAGLAASFTASLFLIFFLLFSSLAPLEAALALVVLRVVAALAVRHD</sequence>
<dbReference type="EMBL" id="GEGO01001172">
    <property type="protein sequence ID" value="JAR94232.1"/>
    <property type="molecule type" value="Transcribed_RNA"/>
</dbReference>
<reference evidence="2" key="1">
    <citation type="journal article" date="2018" name="PLoS Negl. Trop. Dis.">
        <title>Sialome diversity of ticks revealed by RNAseq of single tick salivary glands.</title>
        <authorList>
            <person name="Perner J."/>
            <person name="Kropackova S."/>
            <person name="Kopacek P."/>
            <person name="Ribeiro J.M."/>
        </authorList>
    </citation>
    <scope>NUCLEOTIDE SEQUENCE</scope>
    <source>
        <strain evidence="2">Siblings of single egg batch collected in Ceske Budejovice</strain>
        <tissue evidence="2">Salivary glands</tissue>
    </source>
</reference>
<organism evidence="2">
    <name type="scientific">Ixodes ricinus</name>
    <name type="common">Common tick</name>
    <name type="synonym">Acarus ricinus</name>
    <dbReference type="NCBI Taxonomy" id="34613"/>
    <lineage>
        <taxon>Eukaryota</taxon>
        <taxon>Metazoa</taxon>
        <taxon>Ecdysozoa</taxon>
        <taxon>Arthropoda</taxon>
        <taxon>Chelicerata</taxon>
        <taxon>Arachnida</taxon>
        <taxon>Acari</taxon>
        <taxon>Parasitiformes</taxon>
        <taxon>Ixodida</taxon>
        <taxon>Ixodoidea</taxon>
        <taxon>Ixodidae</taxon>
        <taxon>Ixodinae</taxon>
        <taxon>Ixodes</taxon>
    </lineage>
</organism>
<name>A0A147BUM4_IXORI</name>